<evidence type="ECO:0000313" key="2">
    <source>
        <dbReference type="Proteomes" id="UP000638648"/>
    </source>
</evidence>
<proteinExistence type="predicted"/>
<organism evidence="1 2">
    <name type="scientific">Actinopolymorpha pittospori</name>
    <dbReference type="NCBI Taxonomy" id="648752"/>
    <lineage>
        <taxon>Bacteria</taxon>
        <taxon>Bacillati</taxon>
        <taxon>Actinomycetota</taxon>
        <taxon>Actinomycetes</taxon>
        <taxon>Propionibacteriales</taxon>
        <taxon>Actinopolymorphaceae</taxon>
        <taxon>Actinopolymorpha</taxon>
    </lineage>
</organism>
<evidence type="ECO:0000313" key="1">
    <source>
        <dbReference type="EMBL" id="MBE1603700.1"/>
    </source>
</evidence>
<reference evidence="1" key="1">
    <citation type="submission" date="2020-10" db="EMBL/GenBank/DDBJ databases">
        <title>Sequencing the genomes of 1000 actinobacteria strains.</title>
        <authorList>
            <person name="Klenk H.-P."/>
        </authorList>
    </citation>
    <scope>NUCLEOTIDE SEQUENCE</scope>
    <source>
        <strain evidence="1">DSM 45354</strain>
    </source>
</reference>
<protein>
    <recommendedName>
        <fullName evidence="3">Transposase DDE domain-containing protein</fullName>
    </recommendedName>
</protein>
<dbReference type="Proteomes" id="UP000638648">
    <property type="component" value="Unassembled WGS sequence"/>
</dbReference>
<sequence length="156" mass="17254">MRASLVKGVVASKPLVGVEELQGQVIDAWPVAHEVQVRDQRDSRSGELPVVVPVVTMDELPRQLVYAFFITTDLQVMDTVTADRTHRHHVITERVLADLRSAALAHLPSGVFTNAAWLVLAVMAFNLTRLRPPTPKFDKGVWPNGWTRSAPGRVGM</sequence>
<dbReference type="EMBL" id="JADBEM010000001">
    <property type="protein sequence ID" value="MBE1603700.1"/>
    <property type="molecule type" value="Genomic_DNA"/>
</dbReference>
<name>A0A927MUT3_9ACTN</name>
<keyword evidence="2" id="KW-1185">Reference proteome</keyword>
<accession>A0A927MUT3</accession>
<gene>
    <name evidence="1" type="ORF">HEB94_000548</name>
</gene>
<comment type="caution">
    <text evidence="1">The sequence shown here is derived from an EMBL/GenBank/DDBJ whole genome shotgun (WGS) entry which is preliminary data.</text>
</comment>
<dbReference type="AlphaFoldDB" id="A0A927MUT3"/>
<evidence type="ECO:0008006" key="3">
    <source>
        <dbReference type="Google" id="ProtNLM"/>
    </source>
</evidence>